<protein>
    <recommendedName>
        <fullName evidence="2">Cytosolic endo-beta-N-acetylglucosaminidase TIM barrel domain-containing protein</fullName>
    </recommendedName>
</protein>
<dbReference type="GO" id="GO:0005829">
    <property type="term" value="C:cytosol"/>
    <property type="evidence" value="ECO:0007669"/>
    <property type="project" value="UniProtKB-SubCell"/>
</dbReference>
<dbReference type="PANTHER" id="PTHR13246">
    <property type="entry name" value="ENDO BETA N-ACETYLGLUCOSAMINIDASE"/>
    <property type="match status" value="1"/>
</dbReference>
<dbReference type="AlphaFoldDB" id="A0AAD6J5X6"/>
<dbReference type="InterPro" id="IPR032979">
    <property type="entry name" value="ENGase"/>
</dbReference>
<dbReference type="EMBL" id="JAQGDS010000001">
    <property type="protein sequence ID" value="KAJ6264666.1"/>
    <property type="molecule type" value="Genomic_DNA"/>
</dbReference>
<organism evidence="3 4">
    <name type="scientific">Drechslerella dactyloides</name>
    <name type="common">Nematode-trapping fungus</name>
    <name type="synonym">Arthrobotrys dactyloides</name>
    <dbReference type="NCBI Taxonomy" id="74499"/>
    <lineage>
        <taxon>Eukaryota</taxon>
        <taxon>Fungi</taxon>
        <taxon>Dikarya</taxon>
        <taxon>Ascomycota</taxon>
        <taxon>Pezizomycotina</taxon>
        <taxon>Orbiliomycetes</taxon>
        <taxon>Orbiliales</taxon>
        <taxon>Orbiliaceae</taxon>
        <taxon>Drechslerella</taxon>
    </lineage>
</organism>
<feature type="compositionally biased region" description="Low complexity" evidence="1">
    <location>
        <begin position="1"/>
        <end position="13"/>
    </location>
</feature>
<evidence type="ECO:0000256" key="1">
    <source>
        <dbReference type="SAM" id="MobiDB-lite"/>
    </source>
</evidence>
<dbReference type="Pfam" id="PF03644">
    <property type="entry name" value="Glyco_hydro_85"/>
    <property type="match status" value="1"/>
</dbReference>
<evidence type="ECO:0000313" key="4">
    <source>
        <dbReference type="Proteomes" id="UP001221413"/>
    </source>
</evidence>
<dbReference type="PANTHER" id="PTHR13246:SF1">
    <property type="entry name" value="CYTOSOLIC ENDO-BETA-N-ACETYLGLUCOSAMINIDASE"/>
    <property type="match status" value="1"/>
</dbReference>
<dbReference type="GO" id="GO:0042729">
    <property type="term" value="C:DASH complex"/>
    <property type="evidence" value="ECO:0007669"/>
    <property type="project" value="InterPro"/>
</dbReference>
<comment type="caution">
    <text evidence="3">The sequence shown here is derived from an EMBL/GenBank/DDBJ whole genome shotgun (WGS) entry which is preliminary data.</text>
</comment>
<evidence type="ECO:0000259" key="2">
    <source>
        <dbReference type="Pfam" id="PF03644"/>
    </source>
</evidence>
<accession>A0AAD6J5X6</accession>
<feature type="compositionally biased region" description="Gly residues" evidence="1">
    <location>
        <begin position="171"/>
        <end position="188"/>
    </location>
</feature>
<dbReference type="InterPro" id="IPR005201">
    <property type="entry name" value="TIM_ENGase"/>
</dbReference>
<gene>
    <name evidence="3" type="ORF">Dda_0815</name>
</gene>
<feature type="region of interest" description="Disordered" evidence="1">
    <location>
        <begin position="1"/>
        <end position="36"/>
    </location>
</feature>
<dbReference type="Gene3D" id="2.60.120.260">
    <property type="entry name" value="Galactose-binding domain-like"/>
    <property type="match status" value="1"/>
</dbReference>
<dbReference type="GO" id="GO:0008608">
    <property type="term" value="P:attachment of spindle microtubules to kinetochore"/>
    <property type="evidence" value="ECO:0007669"/>
    <property type="project" value="InterPro"/>
</dbReference>
<dbReference type="Gene3D" id="3.20.20.80">
    <property type="entry name" value="Glycosidases"/>
    <property type="match status" value="1"/>
</dbReference>
<dbReference type="InterPro" id="IPR013962">
    <property type="entry name" value="DASH_Dam1"/>
</dbReference>
<dbReference type="GO" id="GO:0033925">
    <property type="term" value="F:mannosyl-glycoprotein endo-beta-N-acetylglucosaminidase activity"/>
    <property type="evidence" value="ECO:0007669"/>
    <property type="project" value="UniProtKB-EC"/>
</dbReference>
<dbReference type="Pfam" id="PF08653">
    <property type="entry name" value="DASH_Dam1"/>
    <property type="match status" value="1"/>
</dbReference>
<dbReference type="GO" id="GO:0072686">
    <property type="term" value="C:mitotic spindle"/>
    <property type="evidence" value="ECO:0007669"/>
    <property type="project" value="InterPro"/>
</dbReference>
<name>A0AAD6J5X6_DREDA</name>
<dbReference type="Proteomes" id="UP001221413">
    <property type="component" value="Unassembled WGS sequence"/>
</dbReference>
<feature type="region of interest" description="Disordered" evidence="1">
    <location>
        <begin position="154"/>
        <end position="188"/>
    </location>
</feature>
<reference evidence="3" key="1">
    <citation type="submission" date="2023-01" db="EMBL/GenBank/DDBJ databases">
        <title>The chitinases involved in constricting ring structure development in the nematode-trapping fungus Drechslerella dactyloides.</title>
        <authorList>
            <person name="Wang R."/>
            <person name="Zhang L."/>
            <person name="Tang P."/>
            <person name="Li S."/>
            <person name="Liang L."/>
        </authorList>
    </citation>
    <scope>NUCLEOTIDE SEQUENCE</scope>
    <source>
        <strain evidence="3">YMF1.00031</strain>
    </source>
</reference>
<evidence type="ECO:0000313" key="3">
    <source>
        <dbReference type="EMBL" id="KAJ6264666.1"/>
    </source>
</evidence>
<sequence length="883" mass="98373">MATAAPASGSRPSSRGREIHRPTTPLRESSRSRDSVNRFRGSHEIITPIESITPFFAELEDAMNILHDNLQQLQQIHENINKFNENFSAMMYGMEMNAFCVDFPEAPIPESFKREEEAAKEAERLAALQPPPRTEHEAAETTFMTNDTFVEQPVTPAARNPKTPMRRGQTTGRGGAPGTSRGGGGMGRGGKRIREIFWIPGSYPALIFVGAYVQAPHVTRRSRVAVDLISGATGCSSVALSNPSSFHFTPTHVAPNLHPMKYFDDLVSVRFWQPDSSREGEASDIASVPLQERQAEEGRDPFKLLVCHDFKGAYLPYEDSQGIFSAETVYTLEYLHLVSTFVYFSHHRVTIPPAPWVNLMHKNGVRILGTFLVEPGNTVGFDDLLERDSSGKFVFAGLLADMAAYYGFDGWLLNFEDCFPDLTFRPENVINFIQELRTECESRVKGSEVVWYDSLTILNRVAYANGLSPANAPFFKVASGLFTNYRWNPFAQLLTTAALSKTMGRSHDVYMGIDVFGRGTFGGGGWGVGTALSVIRPADLSAAIFAPGWTFENFDGLNFEERNRKFWINSDAADPELICRPIAEFAPHWEAGTERFFYTNFSRGYGKKWFQNGREISTTPWVHVGAQSVLPTFYPAETDRLVWRFDEQLAYDGGHSLSIVRNRVVGSSSNTLMCRLYKLALSYRRDVRLSFSYALKAAHKGRVGIYFNLVKFNGVTERHEIGLPVHEDGWGTKTVTLDVGKTEEESFGMKIMELGVTYIDSNQASEERVDETVLNLGHVCFSGYPEQKLPGVGKVASSLLASGKRRLSWALDYAGFTAEESRQDGIKSKVTGEFAYFVVYKGLGEYLGISHSLEFLTAVDVGEGVFRVDGVAFDGRVVKGAWF</sequence>
<feature type="domain" description="Cytosolic endo-beta-N-acetylglucosaminidase TIM barrel" evidence="2">
    <location>
        <begin position="325"/>
        <end position="609"/>
    </location>
</feature>
<keyword evidence="4" id="KW-1185">Reference proteome</keyword>
<proteinExistence type="predicted"/>